<evidence type="ECO:0000313" key="4">
    <source>
        <dbReference type="Proteomes" id="UP000072874"/>
    </source>
</evidence>
<evidence type="ECO:0000313" key="2">
    <source>
        <dbReference type="EMBL" id="CDU16702.1"/>
    </source>
</evidence>
<dbReference type="GeneID" id="3853864"/>
<evidence type="ECO:0000313" key="5">
    <source>
        <dbReference type="Proteomes" id="UP000072904"/>
    </source>
</evidence>
<proteinExistence type="predicted"/>
<name>A0A078K588_PLAYE</name>
<reference evidence="2" key="3">
    <citation type="submission" date="2014-05" db="EMBL/GenBank/DDBJ databases">
        <authorList>
            <person name="Aslett A.Martin."/>
            <person name="De Silva Nishadi"/>
        </authorList>
    </citation>
    <scope>NUCLEOTIDE SEQUENCE</scope>
    <source>
        <strain evidence="2">YM</strain>
    </source>
</reference>
<dbReference type="Proteomes" id="UP000072874">
    <property type="component" value="Chromosome 5"/>
</dbReference>
<dbReference type="OMA" id="HTLQYIR"/>
<reference evidence="3" key="2">
    <citation type="submission" date="2014-05" db="EMBL/GenBank/DDBJ databases">
        <authorList>
            <person name="Aslett M.A."/>
            <person name="De Silva N."/>
        </authorList>
    </citation>
    <scope>NUCLEOTIDE SEQUENCE</scope>
    <source>
        <strain evidence="3">17X</strain>
    </source>
</reference>
<keyword evidence="1" id="KW-0175">Coiled coil</keyword>
<reference evidence="3" key="4">
    <citation type="submission" date="2019-05" db="EMBL/GenBank/DDBJ databases">
        <authorList>
            <consortium name="Pathogen Informatics"/>
        </authorList>
    </citation>
    <scope>NUCLEOTIDE SEQUENCE</scope>
    <source>
        <strain evidence="3">17X</strain>
    </source>
</reference>
<protein>
    <submittedName>
        <fullName evidence="3">Uncharacterized protein</fullName>
    </submittedName>
</protein>
<feature type="coiled-coil region" evidence="1">
    <location>
        <begin position="59"/>
        <end position="115"/>
    </location>
</feature>
<sequence length="174" mass="21003">MQSEILKENDVNKIILNLMETKKKQVLPSPKNNKKQNLNKNDVKSTIEAFFKEQEQIYKAEESLTIKCLETEIRDKEKELNEYYTYCQNYKQTYKNNFNNIVKQTEEIKKELKDMHIEYIDSKILLENKRKIELESMLNFYKDKLLDIKNQWENKTFCDENIKNIVYDILGVID</sequence>
<evidence type="ECO:0000313" key="3">
    <source>
        <dbReference type="EMBL" id="VTZ74230.1"/>
    </source>
</evidence>
<dbReference type="RefSeq" id="XP_022811670.1">
    <property type="nucleotide sequence ID" value="XM_022955214.1"/>
</dbReference>
<gene>
    <name evidence="3" type="ORF">PY17X_0511400</name>
    <name evidence="2" type="ORF">PYYM_0510700</name>
</gene>
<dbReference type="Proteomes" id="UP000072904">
    <property type="component" value="Chromosome 5"/>
</dbReference>
<reference evidence="4 5" key="1">
    <citation type="journal article" date="2014" name="BMC Biol.">
        <title>A comprehensive evaluation of rodent malaria parasite genomes and gene expression.</title>
        <authorList>
            <person name="Otto T.D."/>
            <person name="Bohme U."/>
            <person name="Jackson A.P."/>
            <person name="Hunt M."/>
            <person name="Franke-Fayard B."/>
            <person name="Hoeijmakers W.A."/>
            <person name="Religa A.A."/>
            <person name="Robertson L."/>
            <person name="Sanders M."/>
            <person name="Ogun S.A."/>
            <person name="Cunningham D."/>
            <person name="Erhart A."/>
            <person name="Billker O."/>
            <person name="Khan S.M."/>
            <person name="Stunnenberg H.G."/>
            <person name="Langhorne J."/>
            <person name="Holder A.A."/>
            <person name="Waters A.P."/>
            <person name="Newbold C.I."/>
            <person name="Pain A."/>
            <person name="Berriman M."/>
            <person name="Janse C.J."/>
        </authorList>
    </citation>
    <scope>NUCLEOTIDE SEQUENCE [LARGE SCALE GENOMIC DNA]</scope>
    <source>
        <strain evidence="3 4">17X</strain>
        <strain evidence="2 5">YM</strain>
    </source>
</reference>
<dbReference type="EMBL" id="LK934633">
    <property type="protein sequence ID" value="CDU16702.1"/>
    <property type="molecule type" value="Genomic_DNA"/>
</dbReference>
<evidence type="ECO:0000256" key="1">
    <source>
        <dbReference type="SAM" id="Coils"/>
    </source>
</evidence>
<organism evidence="3 4">
    <name type="scientific">Plasmodium yoelii</name>
    <dbReference type="NCBI Taxonomy" id="5861"/>
    <lineage>
        <taxon>Eukaryota</taxon>
        <taxon>Sar</taxon>
        <taxon>Alveolata</taxon>
        <taxon>Apicomplexa</taxon>
        <taxon>Aconoidasida</taxon>
        <taxon>Haemosporida</taxon>
        <taxon>Plasmodiidae</taxon>
        <taxon>Plasmodium</taxon>
        <taxon>Plasmodium (Vinckeia)</taxon>
    </lineage>
</organism>
<accession>A0A078K588</accession>
<dbReference type="VEuPathDB" id="PlasmoDB:PYYM_0510700"/>
<dbReference type="VEuPathDB" id="PlasmoDB:PY17X_0511400"/>
<dbReference type="KEGG" id="pyo:PY17X_0511400"/>
<dbReference type="OrthoDB" id="376060at2759"/>
<dbReference type="VEuPathDB" id="PlasmoDB:Py17XNL_000504469"/>
<dbReference type="EMBL" id="LM993659">
    <property type="protein sequence ID" value="VTZ74230.1"/>
    <property type="molecule type" value="Genomic_DNA"/>
</dbReference>
<dbReference type="AlphaFoldDB" id="A0A078K588"/>